<dbReference type="PANTHER" id="PTHR39639">
    <property type="entry name" value="CHROMOSOME 16, WHOLE GENOME SHOTGUN SEQUENCE"/>
    <property type="match status" value="1"/>
</dbReference>
<evidence type="ECO:0000313" key="4">
    <source>
        <dbReference type="Proteomes" id="UP000009170"/>
    </source>
</evidence>
<dbReference type="InParanoid" id="A0A096P9Q8"/>
<dbReference type="PANTHER" id="PTHR39639:SF1">
    <property type="entry name" value="DUF262 DOMAIN-CONTAINING PROTEIN"/>
    <property type="match status" value="1"/>
</dbReference>
<evidence type="ECO:0000259" key="2">
    <source>
        <dbReference type="Pfam" id="PF03235"/>
    </source>
</evidence>
<feature type="domain" description="GmrSD restriction endonucleases N-terminal" evidence="2">
    <location>
        <begin position="145"/>
        <end position="294"/>
    </location>
</feature>
<dbReference type="Proteomes" id="UP000009170">
    <property type="component" value="Unassembled WGS sequence"/>
</dbReference>
<organism evidence="3 4">
    <name type="scientific">Ostreococcus tauri</name>
    <name type="common">Marine green alga</name>
    <dbReference type="NCBI Taxonomy" id="70448"/>
    <lineage>
        <taxon>Eukaryota</taxon>
        <taxon>Viridiplantae</taxon>
        <taxon>Chlorophyta</taxon>
        <taxon>Mamiellophyceae</taxon>
        <taxon>Mamiellales</taxon>
        <taxon>Bathycoccaceae</taxon>
        <taxon>Ostreococcus</taxon>
    </lineage>
</organism>
<dbReference type="EMBL" id="CAID01000018">
    <property type="protein sequence ID" value="CEG00683.1"/>
    <property type="molecule type" value="Genomic_DNA"/>
</dbReference>
<feature type="region of interest" description="Disordered" evidence="1">
    <location>
        <begin position="1"/>
        <end position="46"/>
    </location>
</feature>
<feature type="compositionally biased region" description="Low complexity" evidence="1">
    <location>
        <begin position="1"/>
        <end position="15"/>
    </location>
</feature>
<protein>
    <recommendedName>
        <fullName evidence="2">GmrSD restriction endonucleases N-terminal domain-containing protein</fullName>
    </recommendedName>
</protein>
<feature type="compositionally biased region" description="Basic residues" evidence="1">
    <location>
        <begin position="16"/>
        <end position="26"/>
    </location>
</feature>
<dbReference type="Pfam" id="PF03235">
    <property type="entry name" value="GmrSD_N"/>
    <property type="match status" value="1"/>
</dbReference>
<dbReference type="InterPro" id="IPR004919">
    <property type="entry name" value="GmrSD_N"/>
</dbReference>
<name>A0A096P9Q8_OSTTA</name>
<dbReference type="GeneID" id="9838223"/>
<gene>
    <name evidence="3" type="ORF">OT_ostta18g00380</name>
</gene>
<keyword evidence="4" id="KW-1185">Reference proteome</keyword>
<reference evidence="3 4" key="2">
    <citation type="journal article" date="2014" name="BMC Genomics">
        <title>An improved genome of the model marine alga Ostreococcus tauri unfolds by assessing Illumina de novo assemblies.</title>
        <authorList>
            <person name="Blanc-Mathieu R."/>
            <person name="Verhelst B."/>
            <person name="Derelle E."/>
            <person name="Rombauts S."/>
            <person name="Bouget F.Y."/>
            <person name="Carre I."/>
            <person name="Chateau A."/>
            <person name="Eyre-Walker A."/>
            <person name="Grimsley N."/>
            <person name="Moreau H."/>
            <person name="Piegu B."/>
            <person name="Rivals E."/>
            <person name="Schackwitz W."/>
            <person name="Van de Peer Y."/>
            <person name="Piganeau G."/>
        </authorList>
    </citation>
    <scope>NUCLEOTIDE SEQUENCE [LARGE SCALE GENOMIC DNA]</scope>
    <source>
        <strain evidence="4">OTTH 0595 / CCAP 157/2 / RCC745</strain>
    </source>
</reference>
<dbReference type="RefSeq" id="XP_003084076.2">
    <property type="nucleotide sequence ID" value="XM_003084028.2"/>
</dbReference>
<evidence type="ECO:0000256" key="1">
    <source>
        <dbReference type="SAM" id="MobiDB-lite"/>
    </source>
</evidence>
<sequence>MRATTTTTTTTTTRRPSTRGSRRGRRDVKNGATRMIALPTTTTTGARRWTRREALLGDEQDRELWNDASDDDDGAAGTKTTREGDDSLWERVGSTEAATAFEKRTTRKTKSEREAEELFAELEETLFKVDRDALQIQKADFTVNSVIDKINRGKVNLRPSYQREYVWTVRTASKLVESLILNIPIPTMFFHETQGGKLEVVDGKQRLTSIWSFIQGEFPDGSPFKLTGLEVYEELNGKTFTDLHERFQETILDYPLNVHTISRSSQPDFVFEVFERLNMGATQLNEQELRNCIYQGMYTDLLEDLVQNEHLLQIYKSKTPHLRMRDRELVLRYFAMLRTTPEGFFIPIKTWLNDEMRENKDMTPQDAGEMHESFTRTIKLAYNIFGDCAFRPTSTVGKGKQVTEEDVSGLFYREFFTSGEVNVALWDTLMYSLTKINAEEAAAKKSAILAAWINLNNSSEFAKLTVSNPRAVQTRAQLWQEKLDEILN</sequence>
<dbReference type="AlphaFoldDB" id="A0A096P9Q8"/>
<proteinExistence type="predicted"/>
<feature type="region of interest" description="Disordered" evidence="1">
    <location>
        <begin position="60"/>
        <end position="87"/>
    </location>
</feature>
<dbReference type="STRING" id="70448.A0A096P9Q8"/>
<accession>A0A096P9Q8</accession>
<comment type="caution">
    <text evidence="3">The sequence shown here is derived from an EMBL/GenBank/DDBJ whole genome shotgun (WGS) entry which is preliminary data.</text>
</comment>
<evidence type="ECO:0000313" key="3">
    <source>
        <dbReference type="EMBL" id="CEG00683.1"/>
    </source>
</evidence>
<dbReference type="OrthoDB" id="5419821at2759"/>
<reference evidence="4" key="1">
    <citation type="journal article" date="2006" name="Proc. Natl. Acad. Sci. U.S.A.">
        <title>Genome analysis of the smallest free-living eukaryote Ostreococcus tauri unveils many unique features.</title>
        <authorList>
            <person name="Derelle E."/>
            <person name="Ferraz C."/>
            <person name="Rombauts S."/>
            <person name="Rouze P."/>
            <person name="Worden A.Z."/>
            <person name="Robbens S."/>
            <person name="Partensky F."/>
            <person name="Degroeve S."/>
            <person name="Echeynie S."/>
            <person name="Cooke R."/>
            <person name="Saeys Y."/>
            <person name="Wuyts J."/>
            <person name="Jabbari K."/>
            <person name="Bowler C."/>
            <person name="Panaud O."/>
            <person name="Piegu B."/>
            <person name="Ball S.G."/>
            <person name="Ral J.-P."/>
            <person name="Bouget F.-Y."/>
            <person name="Piganeau G."/>
            <person name="De Baets B."/>
            <person name="Picard A."/>
            <person name="Delseny M."/>
            <person name="Demaille J."/>
            <person name="Van de Peer Y."/>
            <person name="Moreau H."/>
        </authorList>
    </citation>
    <scope>NUCLEOTIDE SEQUENCE [LARGE SCALE GENOMIC DNA]</scope>
    <source>
        <strain evidence="4">OTTH 0595 / CCAP 157/2 / RCC745</strain>
    </source>
</reference>
<dbReference type="KEGG" id="ota:OT_ostta18g00380"/>